<keyword evidence="5 7" id="KW-1133">Transmembrane helix</keyword>
<dbReference type="NCBIfam" id="TIGR03025">
    <property type="entry name" value="EPS_sugtrans"/>
    <property type="match status" value="1"/>
</dbReference>
<dbReference type="eggNOG" id="COG2148">
    <property type="taxonomic scope" value="Bacteria"/>
</dbReference>
<evidence type="ECO:0000256" key="7">
    <source>
        <dbReference type="SAM" id="Phobius"/>
    </source>
</evidence>
<dbReference type="EMBL" id="AP012029">
    <property type="protein sequence ID" value="BAJ64962.1"/>
    <property type="molecule type" value="Genomic_DNA"/>
</dbReference>
<name>E8N215_ANATU</name>
<protein>
    <submittedName>
        <fullName evidence="9">Glycosyltransferase</fullName>
    </submittedName>
</protein>
<keyword evidence="4 7" id="KW-0812">Transmembrane</keyword>
<organism evidence="9 10">
    <name type="scientific">Anaerolinea thermophila (strain DSM 14523 / JCM 11388 / NBRC 100420 / UNI-1)</name>
    <dbReference type="NCBI Taxonomy" id="926569"/>
    <lineage>
        <taxon>Bacteria</taxon>
        <taxon>Bacillati</taxon>
        <taxon>Chloroflexota</taxon>
        <taxon>Anaerolineae</taxon>
        <taxon>Anaerolineales</taxon>
        <taxon>Anaerolineaceae</taxon>
        <taxon>Anaerolinea</taxon>
    </lineage>
</organism>
<evidence type="ECO:0000256" key="3">
    <source>
        <dbReference type="ARBA" id="ARBA00022679"/>
    </source>
</evidence>
<reference evidence="9 10" key="1">
    <citation type="submission" date="2010-12" db="EMBL/GenBank/DDBJ databases">
        <title>Whole genome sequence of Anaerolinea thermophila UNI-1.</title>
        <authorList>
            <person name="Narita-Yamada S."/>
            <person name="Kishi E."/>
            <person name="Watanabe Y."/>
            <person name="Takasaki K."/>
            <person name="Ankai A."/>
            <person name="Oguchi A."/>
            <person name="Fukui S."/>
            <person name="Takahashi M."/>
            <person name="Yashiro I."/>
            <person name="Hosoyama A."/>
            <person name="Sekiguchi Y."/>
            <person name="Hanada S."/>
            <person name="Fujita N."/>
        </authorList>
    </citation>
    <scope>NUCLEOTIDE SEQUENCE [LARGE SCALE GENOMIC DNA]</scope>
    <source>
        <strain evidence="10">DSM 14523 / JCM 11388 / NBRC 100420 / UNI-1</strain>
    </source>
</reference>
<dbReference type="GO" id="GO:0016020">
    <property type="term" value="C:membrane"/>
    <property type="evidence" value="ECO:0007669"/>
    <property type="project" value="UniProtKB-SubCell"/>
</dbReference>
<feature type="domain" description="Bacterial sugar transferase" evidence="8">
    <location>
        <begin position="275"/>
        <end position="462"/>
    </location>
</feature>
<dbReference type="InterPro" id="IPR036291">
    <property type="entry name" value="NAD(P)-bd_dom_sf"/>
</dbReference>
<dbReference type="HOGENOM" id="CLU_024920_3_4_0"/>
<gene>
    <name evidence="9" type="ordered locus">ANT_29360</name>
</gene>
<keyword evidence="3" id="KW-0808">Transferase</keyword>
<feature type="transmembrane region" description="Helical" evidence="7">
    <location>
        <begin position="7"/>
        <end position="31"/>
    </location>
</feature>
<evidence type="ECO:0000256" key="5">
    <source>
        <dbReference type="ARBA" id="ARBA00022989"/>
    </source>
</evidence>
<comment type="similarity">
    <text evidence="2">Belongs to the bacterial sugar transferase family.</text>
</comment>
<feature type="transmembrane region" description="Helical" evidence="7">
    <location>
        <begin position="83"/>
        <end position="105"/>
    </location>
</feature>
<dbReference type="STRING" id="926569.ANT_29360"/>
<dbReference type="Proteomes" id="UP000008922">
    <property type="component" value="Chromosome"/>
</dbReference>
<dbReference type="KEGG" id="atm:ANT_29360"/>
<dbReference type="Gene3D" id="3.40.50.720">
    <property type="entry name" value="NAD(P)-binding Rossmann-like Domain"/>
    <property type="match status" value="1"/>
</dbReference>
<feature type="transmembrane region" description="Helical" evidence="7">
    <location>
        <begin position="111"/>
        <end position="135"/>
    </location>
</feature>
<feature type="transmembrane region" description="Helical" evidence="7">
    <location>
        <begin position="277"/>
        <end position="301"/>
    </location>
</feature>
<evidence type="ECO:0000256" key="1">
    <source>
        <dbReference type="ARBA" id="ARBA00004141"/>
    </source>
</evidence>
<dbReference type="eggNOG" id="COG1086">
    <property type="taxonomic scope" value="Bacteria"/>
</dbReference>
<evidence type="ECO:0000256" key="6">
    <source>
        <dbReference type="ARBA" id="ARBA00023136"/>
    </source>
</evidence>
<evidence type="ECO:0000259" key="8">
    <source>
        <dbReference type="Pfam" id="PF02397"/>
    </source>
</evidence>
<comment type="subcellular location">
    <subcellularLocation>
        <location evidence="1">Membrane</location>
        <topology evidence="1">Multi-pass membrane protein</topology>
    </subcellularLocation>
</comment>
<dbReference type="InParanoid" id="E8N215"/>
<dbReference type="InterPro" id="IPR017475">
    <property type="entry name" value="EPS_sugar_tfrase"/>
</dbReference>
<dbReference type="Pfam" id="PF02397">
    <property type="entry name" value="Bac_transf"/>
    <property type="match status" value="1"/>
</dbReference>
<keyword evidence="6 7" id="KW-0472">Membrane</keyword>
<sequence length="468" mass="53684">MFRRFSVNFAVFSILLDGALILGALIAATQLRVALNVLPFVKEIPAVQLPGVLYALFPMLWVGILLAFSVYDGRKNLRVVDELSSLTLASLLAVMSLAGILYFSYREVSRFLFLSATGSAYLLLVGWRLAARLAFRRNGLHRTIRRVLILGDNTVGRQLEEQIRAHPFLGLEIVGFLDDDWQTQADHHDVLGSLDAVRTWVQEKSVDDVVVALPLAAHQRLTEVVSELHDLPVRVWVIPDYFSLTLYRARVEDFAGIPMLDLRAPALNEFQRLVKRLFDLTLSVLILPFVLPLMGIIALAIKLDSPGPVLYRARRVGENGKLFYMLKFRTMVQDADKRLHEVMQTDEQGNLVYKRPDDPRVTRVGRFLRRTSLDELPQLFNVLRGEMSLVGPRPELPELVERYALWQRKRFAVPQGITGWWQINGRADKPMHLHTEDDLYYVQNYSLWLDLLILWRTFWAVLRRKGAF</sequence>
<accession>E8N215</accession>
<dbReference type="Pfam" id="PF13727">
    <property type="entry name" value="CoA_binding_3"/>
    <property type="match status" value="1"/>
</dbReference>
<proteinExistence type="inferred from homology"/>
<dbReference type="OrthoDB" id="9795351at2"/>
<evidence type="ECO:0000313" key="9">
    <source>
        <dbReference type="EMBL" id="BAJ64962.1"/>
    </source>
</evidence>
<dbReference type="AlphaFoldDB" id="E8N215"/>
<dbReference type="InterPro" id="IPR003362">
    <property type="entry name" value="Bact_transf"/>
</dbReference>
<keyword evidence="10" id="KW-1185">Reference proteome</keyword>
<dbReference type="SUPFAM" id="SSF51735">
    <property type="entry name" value="NAD(P)-binding Rossmann-fold domains"/>
    <property type="match status" value="1"/>
</dbReference>
<evidence type="ECO:0000256" key="2">
    <source>
        <dbReference type="ARBA" id="ARBA00006464"/>
    </source>
</evidence>
<evidence type="ECO:0000256" key="4">
    <source>
        <dbReference type="ARBA" id="ARBA00022692"/>
    </source>
</evidence>
<evidence type="ECO:0000313" key="10">
    <source>
        <dbReference type="Proteomes" id="UP000008922"/>
    </source>
</evidence>
<dbReference type="RefSeq" id="WP_013561306.1">
    <property type="nucleotide sequence ID" value="NC_014960.1"/>
</dbReference>
<dbReference type="PANTHER" id="PTHR30576:SF10">
    <property type="entry name" value="SLL5057 PROTEIN"/>
    <property type="match status" value="1"/>
</dbReference>
<feature type="transmembrane region" description="Helical" evidence="7">
    <location>
        <begin position="51"/>
        <end position="71"/>
    </location>
</feature>
<dbReference type="PANTHER" id="PTHR30576">
    <property type="entry name" value="COLANIC BIOSYNTHESIS UDP-GLUCOSE LIPID CARRIER TRANSFERASE"/>
    <property type="match status" value="1"/>
</dbReference>
<dbReference type="GO" id="GO:0016780">
    <property type="term" value="F:phosphotransferase activity, for other substituted phosphate groups"/>
    <property type="evidence" value="ECO:0007669"/>
    <property type="project" value="TreeGrafter"/>
</dbReference>